<gene>
    <name evidence="1" type="ORF">S01H4_14929</name>
</gene>
<organism evidence="1">
    <name type="scientific">marine sediment metagenome</name>
    <dbReference type="NCBI Taxonomy" id="412755"/>
    <lineage>
        <taxon>unclassified sequences</taxon>
        <taxon>metagenomes</taxon>
        <taxon>ecological metagenomes</taxon>
    </lineage>
</organism>
<dbReference type="AlphaFoldDB" id="X1B0H1"/>
<comment type="caution">
    <text evidence="1">The sequence shown here is derived from an EMBL/GenBank/DDBJ whole genome shotgun (WGS) entry which is preliminary data.</text>
</comment>
<reference evidence="1" key="1">
    <citation type="journal article" date="2014" name="Front. Microbiol.">
        <title>High frequency of phylogenetically diverse reductive dehalogenase-homologous genes in deep subseafloor sedimentary metagenomes.</title>
        <authorList>
            <person name="Kawai M."/>
            <person name="Futagami T."/>
            <person name="Toyoda A."/>
            <person name="Takaki Y."/>
            <person name="Nishi S."/>
            <person name="Hori S."/>
            <person name="Arai W."/>
            <person name="Tsubouchi T."/>
            <person name="Morono Y."/>
            <person name="Uchiyama I."/>
            <person name="Ito T."/>
            <person name="Fujiyama A."/>
            <person name="Inagaki F."/>
            <person name="Takami H."/>
        </authorList>
    </citation>
    <scope>NUCLEOTIDE SEQUENCE</scope>
    <source>
        <strain evidence="1">Expedition CK06-06</strain>
    </source>
</reference>
<dbReference type="InterPro" id="IPR011856">
    <property type="entry name" value="tRNA_endonuc-like_dom_sf"/>
</dbReference>
<protein>
    <submittedName>
        <fullName evidence="1">Uncharacterized protein</fullName>
    </submittedName>
</protein>
<sequence length="371" mass="42371">MHKPKIFLVDKGEEDLITLEETSYVTESVLQELLVNYPDLLPGDQINPEDPRRWLLVAREMGIPGDVDESGRWSLDHLFIDQDGIPTFVECKRAEDTRIRREVVAQMLDYAANGTEYWTMDRLRQAAAETCQNRGNSLDEEIANLVGADDDEADIEAFWEQVETNLRNHRVRLVFVADRTPKELRRLIEFLNDEMGNVQLLAVEVKQFQRSDGIEQKALVPRVIGLTEAARSAKGTSGSPRRKWTEKEFFAALSEQVDRSVYDIVENLYEWSGRTADRVRFGSGVVQGSITFHYVRDERTVSVFSIYTSGNITINFHMLSSAVDSEIVKGFHEKIVAIPSLSQIPDLTRYPSYMAWMWSLTSPSNTIMSRP</sequence>
<dbReference type="Gene3D" id="3.40.1350.10">
    <property type="match status" value="1"/>
</dbReference>
<dbReference type="GO" id="GO:0003676">
    <property type="term" value="F:nucleic acid binding"/>
    <property type="evidence" value="ECO:0007669"/>
    <property type="project" value="InterPro"/>
</dbReference>
<dbReference type="EMBL" id="BART01006544">
    <property type="protein sequence ID" value="GAG65486.1"/>
    <property type="molecule type" value="Genomic_DNA"/>
</dbReference>
<name>X1B0H1_9ZZZZ</name>
<proteinExistence type="predicted"/>
<accession>X1B0H1</accession>
<evidence type="ECO:0000313" key="1">
    <source>
        <dbReference type="EMBL" id="GAG65486.1"/>
    </source>
</evidence>